<evidence type="ECO:0000256" key="1">
    <source>
        <dbReference type="ARBA" id="ARBA00001946"/>
    </source>
</evidence>
<dbReference type="CDD" id="cd01949">
    <property type="entry name" value="GGDEF"/>
    <property type="match status" value="1"/>
</dbReference>
<dbReference type="Proteomes" id="UP000070299">
    <property type="component" value="Unassembled WGS sequence"/>
</dbReference>
<dbReference type="STRING" id="1799789.AX660_20265"/>
<feature type="transmembrane region" description="Helical" evidence="4">
    <location>
        <begin position="151"/>
        <end position="173"/>
    </location>
</feature>
<dbReference type="InterPro" id="IPR048435">
    <property type="entry name" value="MASE6"/>
</dbReference>
<comment type="caution">
    <text evidence="6">The sequence shown here is derived from an EMBL/GenBank/DDBJ whole genome shotgun (WGS) entry which is preliminary data.</text>
</comment>
<dbReference type="GO" id="GO:0052621">
    <property type="term" value="F:diguanylate cyclase activity"/>
    <property type="evidence" value="ECO:0007669"/>
    <property type="project" value="UniProtKB-EC"/>
</dbReference>
<gene>
    <name evidence="6" type="ORF">AX660_20265</name>
</gene>
<dbReference type="Gene3D" id="3.30.70.270">
    <property type="match status" value="1"/>
</dbReference>
<dbReference type="Pfam" id="PF00990">
    <property type="entry name" value="GGDEF"/>
    <property type="match status" value="1"/>
</dbReference>
<dbReference type="InterPro" id="IPR043128">
    <property type="entry name" value="Rev_trsase/Diguanyl_cyclase"/>
</dbReference>
<dbReference type="AlphaFoldDB" id="A0A148KNP2"/>
<dbReference type="GO" id="GO:0005886">
    <property type="term" value="C:plasma membrane"/>
    <property type="evidence" value="ECO:0007669"/>
    <property type="project" value="TreeGrafter"/>
</dbReference>
<dbReference type="NCBIfam" id="TIGR00254">
    <property type="entry name" value="GGDEF"/>
    <property type="match status" value="1"/>
</dbReference>
<dbReference type="EMBL" id="LSNE01000009">
    <property type="protein sequence ID" value="KXI27855.1"/>
    <property type="molecule type" value="Genomic_DNA"/>
</dbReference>
<evidence type="ECO:0000313" key="6">
    <source>
        <dbReference type="EMBL" id="KXI27855.1"/>
    </source>
</evidence>
<comment type="catalytic activity">
    <reaction evidence="3">
        <text>2 GTP = 3',3'-c-di-GMP + 2 diphosphate</text>
        <dbReference type="Rhea" id="RHEA:24898"/>
        <dbReference type="ChEBI" id="CHEBI:33019"/>
        <dbReference type="ChEBI" id="CHEBI:37565"/>
        <dbReference type="ChEBI" id="CHEBI:58805"/>
        <dbReference type="EC" id="2.7.7.65"/>
    </reaction>
</comment>
<dbReference type="GO" id="GO:0043709">
    <property type="term" value="P:cell adhesion involved in single-species biofilm formation"/>
    <property type="evidence" value="ECO:0007669"/>
    <property type="project" value="TreeGrafter"/>
</dbReference>
<feature type="domain" description="GGDEF" evidence="5">
    <location>
        <begin position="225"/>
        <end position="350"/>
    </location>
</feature>
<evidence type="ECO:0000259" key="5">
    <source>
        <dbReference type="PROSITE" id="PS50887"/>
    </source>
</evidence>
<dbReference type="FunFam" id="3.30.70.270:FF:000001">
    <property type="entry name" value="Diguanylate cyclase domain protein"/>
    <property type="match status" value="1"/>
</dbReference>
<comment type="cofactor">
    <cofactor evidence="1">
        <name>Mg(2+)</name>
        <dbReference type="ChEBI" id="CHEBI:18420"/>
    </cofactor>
</comment>
<dbReference type="PROSITE" id="PS50887">
    <property type="entry name" value="GGDEF"/>
    <property type="match status" value="1"/>
</dbReference>
<feature type="transmembrane region" description="Helical" evidence="4">
    <location>
        <begin position="78"/>
        <end position="102"/>
    </location>
</feature>
<dbReference type="Pfam" id="PF20966">
    <property type="entry name" value="MASE6"/>
    <property type="match status" value="1"/>
</dbReference>
<name>A0A148KNP2_9ALTE</name>
<dbReference type="PANTHER" id="PTHR45138">
    <property type="entry name" value="REGULATORY COMPONENTS OF SENSORY TRANSDUCTION SYSTEM"/>
    <property type="match status" value="1"/>
</dbReference>
<accession>A0A148KNP2</accession>
<dbReference type="OrthoDB" id="9812260at2"/>
<dbReference type="PANTHER" id="PTHR45138:SF9">
    <property type="entry name" value="DIGUANYLATE CYCLASE DGCM-RELATED"/>
    <property type="match status" value="1"/>
</dbReference>
<evidence type="ECO:0000256" key="4">
    <source>
        <dbReference type="SAM" id="Phobius"/>
    </source>
</evidence>
<keyword evidence="7" id="KW-1185">Reference proteome</keyword>
<proteinExistence type="predicted"/>
<feature type="transmembrane region" description="Helical" evidence="4">
    <location>
        <begin position="52"/>
        <end position="72"/>
    </location>
</feature>
<keyword evidence="4" id="KW-1133">Transmembrane helix</keyword>
<feature type="transmembrane region" description="Helical" evidence="4">
    <location>
        <begin position="114"/>
        <end position="139"/>
    </location>
</feature>
<evidence type="ECO:0000256" key="2">
    <source>
        <dbReference type="ARBA" id="ARBA00012528"/>
    </source>
</evidence>
<dbReference type="RefSeq" id="WP_068379524.1">
    <property type="nucleotide sequence ID" value="NZ_LSNE01000009.1"/>
</dbReference>
<dbReference type="EC" id="2.7.7.65" evidence="2"/>
<dbReference type="SMART" id="SM00267">
    <property type="entry name" value="GGDEF"/>
    <property type="match status" value="1"/>
</dbReference>
<dbReference type="SUPFAM" id="SSF55073">
    <property type="entry name" value="Nucleotide cyclase"/>
    <property type="match status" value="1"/>
</dbReference>
<dbReference type="GO" id="GO:1902201">
    <property type="term" value="P:negative regulation of bacterial-type flagellum-dependent cell motility"/>
    <property type="evidence" value="ECO:0007669"/>
    <property type="project" value="TreeGrafter"/>
</dbReference>
<evidence type="ECO:0000256" key="3">
    <source>
        <dbReference type="ARBA" id="ARBA00034247"/>
    </source>
</evidence>
<dbReference type="InterPro" id="IPR000160">
    <property type="entry name" value="GGDEF_dom"/>
</dbReference>
<protein>
    <recommendedName>
        <fullName evidence="2">diguanylate cyclase</fullName>
        <ecNumber evidence="2">2.7.7.65</ecNumber>
    </recommendedName>
</protein>
<dbReference type="InterPro" id="IPR029787">
    <property type="entry name" value="Nucleotide_cyclase"/>
</dbReference>
<dbReference type="InterPro" id="IPR050469">
    <property type="entry name" value="Diguanylate_Cyclase"/>
</dbReference>
<keyword evidence="4" id="KW-0812">Transmembrane</keyword>
<reference evidence="7" key="1">
    <citation type="submission" date="2016-02" db="EMBL/GenBank/DDBJ databases">
        <authorList>
            <person name="Schultz-Johansen M."/>
            <person name="Glaring M.A."/>
            <person name="Bech P.K."/>
            <person name="Stougaard P."/>
        </authorList>
    </citation>
    <scope>NUCLEOTIDE SEQUENCE [LARGE SCALE GENOMIC DNA]</scope>
    <source>
        <strain evidence="7">S66</strain>
    </source>
</reference>
<feature type="transmembrane region" description="Helical" evidence="4">
    <location>
        <begin position="24"/>
        <end position="45"/>
    </location>
</feature>
<organism evidence="6 7">
    <name type="scientific">Paraglaciecola hydrolytica</name>
    <dbReference type="NCBI Taxonomy" id="1799789"/>
    <lineage>
        <taxon>Bacteria</taxon>
        <taxon>Pseudomonadati</taxon>
        <taxon>Pseudomonadota</taxon>
        <taxon>Gammaproteobacteria</taxon>
        <taxon>Alteromonadales</taxon>
        <taxon>Alteromonadaceae</taxon>
        <taxon>Paraglaciecola</taxon>
    </lineage>
</organism>
<sequence>MLKFWYKEFPQYPPDHADYWRVRLIEHTLLLTTVYFLVLSLINLFDFQDIKYAILDASGFIISLGIYAGFRITGHVNIAAWALTLLVTALLLLFVVSAGGYSHSLYWATLVPPIAFFLLGPHWGAVISAVVFTVCVALVYEQVQQQQEVTFGLGALYNVVEVSIAHILLFRFYEGTRTLAYQQLAAQNVKIQNLAERDKLTGLYNREKLDLKLEEMLSTILDTERAVTVMILDIDHFKLVNDSYGHLVGDKVLTGLAEQLRKKMRSGDLLARWGGEEFVVVLSNTTLDAGILQAERLRAFVAEQEIEGKFLTISLGLAQNQLGDTAETLLDRADKALYQAKSQGRNRVVA</sequence>
<evidence type="ECO:0000313" key="7">
    <source>
        <dbReference type="Proteomes" id="UP000070299"/>
    </source>
</evidence>
<keyword evidence="4" id="KW-0472">Membrane</keyword>